<proteinExistence type="predicted"/>
<sequence length="133" mass="14264">QLSRDVATFATHGGLSRLDFATNAHGQPDVAIFDFTSLSAAEYACRIVDRLGRPLCQCLVGDALVEPFWPTGSGCALGFLSALDAAWATSLFAAGHHPLKVVAWRDSVYQRLSQTSPSNMPQNFASHTLSPNT</sequence>
<dbReference type="InterPro" id="IPR036188">
    <property type="entry name" value="FAD/NAD-bd_sf"/>
</dbReference>
<evidence type="ECO:0000313" key="3">
    <source>
        <dbReference type="Proteomes" id="UP000281553"/>
    </source>
</evidence>
<dbReference type="Gene3D" id="3.50.50.60">
    <property type="entry name" value="FAD/NAD(P)-binding domain"/>
    <property type="match status" value="1"/>
</dbReference>
<evidence type="ECO:0000313" key="2">
    <source>
        <dbReference type="EMBL" id="VDN37837.1"/>
    </source>
</evidence>
<feature type="region of interest" description="Disordered" evidence="1">
    <location>
        <begin position="114"/>
        <end position="133"/>
    </location>
</feature>
<name>A0A3P7NW54_DIBLA</name>
<dbReference type="EMBL" id="UYRU01091790">
    <property type="protein sequence ID" value="VDN37837.1"/>
    <property type="molecule type" value="Genomic_DNA"/>
</dbReference>
<dbReference type="OrthoDB" id="20799at2759"/>
<feature type="non-terminal residue" evidence="2">
    <location>
        <position position="133"/>
    </location>
</feature>
<protein>
    <submittedName>
        <fullName evidence="2">Uncharacterized protein</fullName>
    </submittedName>
</protein>
<dbReference type="AlphaFoldDB" id="A0A3P7NW54"/>
<accession>A0A3P7NW54</accession>
<keyword evidence="3" id="KW-1185">Reference proteome</keyword>
<gene>
    <name evidence="2" type="ORF">DILT_LOCUS17441</name>
</gene>
<organism evidence="2 3">
    <name type="scientific">Dibothriocephalus latus</name>
    <name type="common">Fish tapeworm</name>
    <name type="synonym">Diphyllobothrium latum</name>
    <dbReference type="NCBI Taxonomy" id="60516"/>
    <lineage>
        <taxon>Eukaryota</taxon>
        <taxon>Metazoa</taxon>
        <taxon>Spiralia</taxon>
        <taxon>Lophotrochozoa</taxon>
        <taxon>Platyhelminthes</taxon>
        <taxon>Cestoda</taxon>
        <taxon>Eucestoda</taxon>
        <taxon>Diphyllobothriidea</taxon>
        <taxon>Diphyllobothriidae</taxon>
        <taxon>Dibothriocephalus</taxon>
    </lineage>
</organism>
<evidence type="ECO:0000256" key="1">
    <source>
        <dbReference type="SAM" id="MobiDB-lite"/>
    </source>
</evidence>
<dbReference type="Proteomes" id="UP000281553">
    <property type="component" value="Unassembled WGS sequence"/>
</dbReference>
<feature type="non-terminal residue" evidence="2">
    <location>
        <position position="1"/>
    </location>
</feature>
<reference evidence="2 3" key="1">
    <citation type="submission" date="2018-11" db="EMBL/GenBank/DDBJ databases">
        <authorList>
            <consortium name="Pathogen Informatics"/>
        </authorList>
    </citation>
    <scope>NUCLEOTIDE SEQUENCE [LARGE SCALE GENOMIC DNA]</scope>
</reference>